<dbReference type="PROSITE" id="PS50879">
    <property type="entry name" value="RNASE_H_1"/>
    <property type="match status" value="1"/>
</dbReference>
<dbReference type="GO" id="GO:0004523">
    <property type="term" value="F:RNA-DNA hybrid ribonuclease activity"/>
    <property type="evidence" value="ECO:0007669"/>
    <property type="project" value="InterPro"/>
</dbReference>
<sequence length="317" mass="34142">MGLRPLRSPPFTTSWRSPKRSAVDLVAALLHDIEEAFARGQVATLILRLRKPKGRFGYADDTGIWLDSTLSFKTHVEKWTAKAQVVAYHLKSLANTKHGPLPGAVRRAVRACIEPVLLHGTEAWRPILLPRRFGDDQALPLQTAPKDQSAADFRIWLRSVPPHTLVVYSDGSLSSDAAVGYGYAIHLDGQTVLSGCGRLGPAEVFDAEAKGALEGLRAALSLPRSQRVVVCLDNIAAATCLRGMPADSSQDVFLEFQALATAHGATEVRWIPGHTSIPGNEQADALAKAGTSQPEPAGAVPTLAYLRRAARQQPVCI</sequence>
<dbReference type="CDD" id="cd09276">
    <property type="entry name" value="Rnase_HI_RT_non_LTR"/>
    <property type="match status" value="1"/>
</dbReference>
<dbReference type="GeneID" id="68360386"/>
<dbReference type="InterPro" id="IPR012337">
    <property type="entry name" value="RNaseH-like_sf"/>
</dbReference>
<accession>A0A9P8MLZ4</accession>
<dbReference type="EMBL" id="JAIZPD010000019">
    <property type="protein sequence ID" value="KAH0957767.1"/>
    <property type="molecule type" value="Genomic_DNA"/>
</dbReference>
<proteinExistence type="predicted"/>
<comment type="caution">
    <text evidence="2">The sequence shown here is derived from an EMBL/GenBank/DDBJ whole genome shotgun (WGS) entry which is preliminary data.</text>
</comment>
<organism evidence="2 3">
    <name type="scientific">Hirsutella rhossiliensis</name>
    <dbReference type="NCBI Taxonomy" id="111463"/>
    <lineage>
        <taxon>Eukaryota</taxon>
        <taxon>Fungi</taxon>
        <taxon>Dikarya</taxon>
        <taxon>Ascomycota</taxon>
        <taxon>Pezizomycotina</taxon>
        <taxon>Sordariomycetes</taxon>
        <taxon>Hypocreomycetidae</taxon>
        <taxon>Hypocreales</taxon>
        <taxon>Ophiocordycipitaceae</taxon>
        <taxon>Hirsutella</taxon>
    </lineage>
</organism>
<dbReference type="InterPro" id="IPR036397">
    <property type="entry name" value="RNaseH_sf"/>
</dbReference>
<feature type="domain" description="RNase H type-1" evidence="1">
    <location>
        <begin position="161"/>
        <end position="292"/>
    </location>
</feature>
<dbReference type="GO" id="GO:0003676">
    <property type="term" value="F:nucleic acid binding"/>
    <property type="evidence" value="ECO:0007669"/>
    <property type="project" value="InterPro"/>
</dbReference>
<dbReference type="InterPro" id="IPR002156">
    <property type="entry name" value="RNaseH_domain"/>
</dbReference>
<gene>
    <name evidence="2" type="ORF">HRG_11258</name>
</gene>
<dbReference type="SUPFAM" id="SSF53098">
    <property type="entry name" value="Ribonuclease H-like"/>
    <property type="match status" value="1"/>
</dbReference>
<dbReference type="Gene3D" id="3.30.420.10">
    <property type="entry name" value="Ribonuclease H-like superfamily/Ribonuclease H"/>
    <property type="match status" value="1"/>
</dbReference>
<evidence type="ECO:0000259" key="1">
    <source>
        <dbReference type="PROSITE" id="PS50879"/>
    </source>
</evidence>
<dbReference type="OrthoDB" id="5077812at2759"/>
<name>A0A9P8MLZ4_9HYPO</name>
<evidence type="ECO:0000313" key="2">
    <source>
        <dbReference type="EMBL" id="KAH0957767.1"/>
    </source>
</evidence>
<keyword evidence="3" id="KW-1185">Reference proteome</keyword>
<dbReference type="Proteomes" id="UP000824596">
    <property type="component" value="Unassembled WGS sequence"/>
</dbReference>
<protein>
    <submittedName>
        <fullName evidence="2">RNase H domain-containing protein</fullName>
    </submittedName>
</protein>
<dbReference type="AlphaFoldDB" id="A0A9P8MLZ4"/>
<dbReference type="PANTHER" id="PTHR33481">
    <property type="entry name" value="REVERSE TRANSCRIPTASE"/>
    <property type="match status" value="1"/>
</dbReference>
<dbReference type="PANTHER" id="PTHR33481:SF1">
    <property type="entry name" value="ENDONUCLEASE_EXONUCLEASE_PHOSPHATASE DOMAIN-CONTAINING PROTEIN-RELATED"/>
    <property type="match status" value="1"/>
</dbReference>
<dbReference type="RefSeq" id="XP_044715281.1">
    <property type="nucleotide sequence ID" value="XM_044869728.1"/>
</dbReference>
<reference evidence="2" key="1">
    <citation type="submission" date="2021-09" db="EMBL/GenBank/DDBJ databases">
        <title>A high-quality genome of the endoparasitic fungus Hirsutella rhossiliensis with a comparison of Hirsutella genomes reveals transposable elements contributing to genome size variation.</title>
        <authorList>
            <person name="Lin R."/>
            <person name="Jiao Y."/>
            <person name="Sun X."/>
            <person name="Ling J."/>
            <person name="Xie B."/>
            <person name="Cheng X."/>
        </authorList>
    </citation>
    <scope>NUCLEOTIDE SEQUENCE</scope>
    <source>
        <strain evidence="2">HR02</strain>
    </source>
</reference>
<evidence type="ECO:0000313" key="3">
    <source>
        <dbReference type="Proteomes" id="UP000824596"/>
    </source>
</evidence>
<dbReference type="Pfam" id="PF00075">
    <property type="entry name" value="RNase_H"/>
    <property type="match status" value="1"/>
</dbReference>